<evidence type="ECO:0000313" key="8">
    <source>
        <dbReference type="EMBL" id="KAF4974936.1"/>
    </source>
</evidence>
<keyword evidence="4 7" id="KW-0472">Membrane</keyword>
<organism evidence="8 9">
    <name type="scientific">Fusarium zealandicum</name>
    <dbReference type="NCBI Taxonomy" id="1053134"/>
    <lineage>
        <taxon>Eukaryota</taxon>
        <taxon>Fungi</taxon>
        <taxon>Dikarya</taxon>
        <taxon>Ascomycota</taxon>
        <taxon>Pezizomycotina</taxon>
        <taxon>Sordariomycetes</taxon>
        <taxon>Hypocreomycetidae</taxon>
        <taxon>Hypocreales</taxon>
        <taxon>Nectriaceae</taxon>
        <taxon>Fusarium</taxon>
        <taxon>Fusarium staphyleae species complex</taxon>
    </lineage>
</organism>
<feature type="transmembrane region" description="Helical" evidence="7">
    <location>
        <begin position="848"/>
        <end position="870"/>
    </location>
</feature>
<feature type="region of interest" description="Disordered" evidence="6">
    <location>
        <begin position="328"/>
        <end position="364"/>
    </location>
</feature>
<keyword evidence="9" id="KW-1185">Reference proteome</keyword>
<gene>
    <name evidence="8" type="ORF">FZEAL_8199</name>
</gene>
<sequence>MFGKKRRSGAAIDEERLSRYELDWPSAQRWNPHYAVPRNSLEQGHADPSGSFNSGVTKDFEDRDHANLRRATRSMSYGRNKRDMDTRVIGIHAAGIPEEIEEEEFSNLKLWIETISELYMNELDNRARWDPRWLNITRRERFEGLESAAVSIVDYMADDSVERSKSFATVKDLAGALDVRPADSQVRVIMVTDLSRFIMGALGQLYSIDPEFWYEHLVASGYSASDSGLKLKNAAWMNWPERELRFRHRALPGIGQRTEWNLPRRTKSRKWVHLRWGRLGLLHYLGRKGFHEDEIQQRVSDGRWTIERDIVLNKYGLPLVGKRKELAEKKMKERKKKKKNTGKEWAPQPPNEPEIEGTSTRSKTTNVYRPYSTFHPVLPRNPTYWNNRDLRVMAPEGMGYWSSVDAEGRKTIILLFDPQRQMKHNKTKEITPSLTFMPRAMEFESYTDEELWRTADPGETYLDPPPPPLSKEGLKAEKKAARKQRLRDKKSKLQVKLNPGVDGPNGRDEQGYETTSSYSSDTEYDEEYEQTLRDDYKSPQPYVRDRDFARKYSLSTVNLVYRYISTIPTSDLCQDDSLIPSVLTRLTFDDTWQLLSELRMMLDQIDADLGADIHTHLLESVGLMTRQNVGWVRSTLQELNEWTGHMNKAVNAIPTPAELMEELAELTDDLKSLQSRSDQTLNLLVASTGLAQSTLVIDQTSGINKLTELAFFFIPLSFVTSIFSMQVAELTETPPKIWTWGLSLGLVFIVTYIIRSIVRSPSVRIVAMGARVTMLNRFTSSHSASRRLNSVGNGAIIKFFTAFSIIMIIGISLTVMFLLFHFLLHFGIWLAAAGTAMYFIITRWPEPAVLAPCFVAMAVAAGGASTAWYWREEILEQSSNVYLRLFDWIRELFPDKWFLDTVDDEDLDNEGVKTFNRQAFILATA</sequence>
<dbReference type="OrthoDB" id="3231000at2759"/>
<protein>
    <recommendedName>
        <fullName evidence="10">Mg2+ transporter protein, CorA-like/Zinc transport protein ZntB</fullName>
    </recommendedName>
</protein>
<evidence type="ECO:0000256" key="4">
    <source>
        <dbReference type="ARBA" id="ARBA00023136"/>
    </source>
</evidence>
<comment type="subcellular location">
    <subcellularLocation>
        <location evidence="1">Membrane</location>
        <topology evidence="1">Multi-pass membrane protein</topology>
    </subcellularLocation>
</comment>
<feature type="region of interest" description="Disordered" evidence="6">
    <location>
        <begin position="456"/>
        <end position="539"/>
    </location>
</feature>
<feature type="transmembrane region" description="Helical" evidence="7">
    <location>
        <begin position="737"/>
        <end position="758"/>
    </location>
</feature>
<dbReference type="Proteomes" id="UP000635477">
    <property type="component" value="Unassembled WGS sequence"/>
</dbReference>
<keyword evidence="3 7" id="KW-1133">Transmembrane helix</keyword>
<feature type="coiled-coil region" evidence="5">
    <location>
        <begin position="656"/>
        <end position="683"/>
    </location>
</feature>
<evidence type="ECO:0000256" key="5">
    <source>
        <dbReference type="SAM" id="Coils"/>
    </source>
</evidence>
<accession>A0A8H4UEU1</accession>
<reference evidence="8" key="2">
    <citation type="submission" date="2020-05" db="EMBL/GenBank/DDBJ databases">
        <authorList>
            <person name="Kim H.-S."/>
            <person name="Proctor R.H."/>
            <person name="Brown D.W."/>
        </authorList>
    </citation>
    <scope>NUCLEOTIDE SEQUENCE</scope>
    <source>
        <strain evidence="8">NRRL 22465</strain>
    </source>
</reference>
<feature type="compositionally biased region" description="Low complexity" evidence="6">
    <location>
        <begin position="512"/>
        <end position="521"/>
    </location>
</feature>
<evidence type="ECO:0000256" key="7">
    <source>
        <dbReference type="SAM" id="Phobius"/>
    </source>
</evidence>
<evidence type="ECO:0000256" key="3">
    <source>
        <dbReference type="ARBA" id="ARBA00022989"/>
    </source>
</evidence>
<keyword evidence="5" id="KW-0175">Coiled coil</keyword>
<reference evidence="8" key="1">
    <citation type="journal article" date="2020" name="BMC Genomics">
        <title>Correction to: Identification and distribution of gene clusters required for synthesis of sphingolipid metabolism inhibitors in diverse species of the filamentous fungus Fusarium.</title>
        <authorList>
            <person name="Kim H.S."/>
            <person name="Lohmar J.M."/>
            <person name="Busman M."/>
            <person name="Brown D.W."/>
            <person name="Naumann T.A."/>
            <person name="Divon H.H."/>
            <person name="Lysoe E."/>
            <person name="Uhlig S."/>
            <person name="Proctor R.H."/>
        </authorList>
    </citation>
    <scope>NUCLEOTIDE SEQUENCE</scope>
    <source>
        <strain evidence="8">NRRL 22465</strain>
    </source>
</reference>
<dbReference type="AlphaFoldDB" id="A0A8H4UEU1"/>
<keyword evidence="2 7" id="KW-0812">Transmembrane</keyword>
<feature type="region of interest" description="Disordered" evidence="6">
    <location>
        <begin position="35"/>
        <end position="65"/>
    </location>
</feature>
<evidence type="ECO:0008006" key="10">
    <source>
        <dbReference type="Google" id="ProtNLM"/>
    </source>
</evidence>
<dbReference type="Gene3D" id="1.20.58.340">
    <property type="entry name" value="Magnesium transport protein CorA, transmembrane region"/>
    <property type="match status" value="1"/>
</dbReference>
<feature type="transmembrane region" description="Helical" evidence="7">
    <location>
        <begin position="795"/>
        <end position="816"/>
    </location>
</feature>
<dbReference type="EMBL" id="JABEYC010000692">
    <property type="protein sequence ID" value="KAF4974936.1"/>
    <property type="molecule type" value="Genomic_DNA"/>
</dbReference>
<feature type="compositionally biased region" description="Basic residues" evidence="6">
    <location>
        <begin position="480"/>
        <end position="493"/>
    </location>
</feature>
<feature type="transmembrane region" description="Helical" evidence="7">
    <location>
        <begin position="822"/>
        <end position="841"/>
    </location>
</feature>
<dbReference type="InterPro" id="IPR002523">
    <property type="entry name" value="MgTranspt_CorA/ZnTranspt_ZntB"/>
</dbReference>
<name>A0A8H4UEU1_9HYPO</name>
<comment type="caution">
    <text evidence="8">The sequence shown here is derived from an EMBL/GenBank/DDBJ whole genome shotgun (WGS) entry which is preliminary data.</text>
</comment>
<proteinExistence type="predicted"/>
<dbReference type="GO" id="GO:0046873">
    <property type="term" value="F:metal ion transmembrane transporter activity"/>
    <property type="evidence" value="ECO:0007669"/>
    <property type="project" value="InterPro"/>
</dbReference>
<dbReference type="GO" id="GO:0016020">
    <property type="term" value="C:membrane"/>
    <property type="evidence" value="ECO:0007669"/>
    <property type="project" value="UniProtKB-SubCell"/>
</dbReference>
<evidence type="ECO:0000256" key="1">
    <source>
        <dbReference type="ARBA" id="ARBA00004141"/>
    </source>
</evidence>
<dbReference type="InterPro" id="IPR045863">
    <property type="entry name" value="CorA_TM1_TM2"/>
</dbReference>
<dbReference type="Pfam" id="PF01544">
    <property type="entry name" value="CorA"/>
    <property type="match status" value="1"/>
</dbReference>
<evidence type="ECO:0000313" key="9">
    <source>
        <dbReference type="Proteomes" id="UP000635477"/>
    </source>
</evidence>
<evidence type="ECO:0000256" key="2">
    <source>
        <dbReference type="ARBA" id="ARBA00022692"/>
    </source>
</evidence>
<feature type="compositionally biased region" description="Basic and acidic residues" evidence="6">
    <location>
        <begin position="530"/>
        <end position="539"/>
    </location>
</feature>
<dbReference type="SUPFAM" id="SSF144083">
    <property type="entry name" value="Magnesium transport protein CorA, transmembrane region"/>
    <property type="match status" value="1"/>
</dbReference>
<evidence type="ECO:0000256" key="6">
    <source>
        <dbReference type="SAM" id="MobiDB-lite"/>
    </source>
</evidence>